<gene>
    <name evidence="8" type="ORF">CARUB_v10015847mg</name>
</gene>
<dbReference type="Pfam" id="PF13639">
    <property type="entry name" value="zf-RING_2"/>
    <property type="match status" value="1"/>
</dbReference>
<dbReference type="eggNOG" id="KOG0800">
    <property type="taxonomic scope" value="Eukaryota"/>
</dbReference>
<evidence type="ECO:0000259" key="7">
    <source>
        <dbReference type="PROSITE" id="PS50089"/>
    </source>
</evidence>
<evidence type="ECO:0000256" key="5">
    <source>
        <dbReference type="ARBA" id="ARBA00022833"/>
    </source>
</evidence>
<dbReference type="SMART" id="SM00184">
    <property type="entry name" value="RING"/>
    <property type="match status" value="1"/>
</dbReference>
<keyword evidence="3" id="KW-0479">Metal-binding</keyword>
<name>R0GA53_9BRAS</name>
<dbReference type="GO" id="GO:0008270">
    <property type="term" value="F:zinc ion binding"/>
    <property type="evidence" value="ECO:0007669"/>
    <property type="project" value="UniProtKB-KW"/>
</dbReference>
<dbReference type="Proteomes" id="UP000029121">
    <property type="component" value="Unassembled WGS sequence"/>
</dbReference>
<dbReference type="PROSITE" id="PS50089">
    <property type="entry name" value="ZF_RING_2"/>
    <property type="match status" value="1"/>
</dbReference>
<dbReference type="GO" id="GO:0016567">
    <property type="term" value="P:protein ubiquitination"/>
    <property type="evidence" value="ECO:0007669"/>
    <property type="project" value="TreeGrafter"/>
</dbReference>
<organism evidence="8 9">
    <name type="scientific">Capsella rubella</name>
    <dbReference type="NCBI Taxonomy" id="81985"/>
    <lineage>
        <taxon>Eukaryota</taxon>
        <taxon>Viridiplantae</taxon>
        <taxon>Streptophyta</taxon>
        <taxon>Embryophyta</taxon>
        <taxon>Tracheophyta</taxon>
        <taxon>Spermatophyta</taxon>
        <taxon>Magnoliopsida</taxon>
        <taxon>eudicotyledons</taxon>
        <taxon>Gunneridae</taxon>
        <taxon>Pentapetalae</taxon>
        <taxon>rosids</taxon>
        <taxon>malvids</taxon>
        <taxon>Brassicales</taxon>
        <taxon>Brassicaceae</taxon>
        <taxon>Camelineae</taxon>
        <taxon>Capsella</taxon>
    </lineage>
</organism>
<reference evidence="9" key="1">
    <citation type="journal article" date="2013" name="Nat. Genet.">
        <title>The Capsella rubella genome and the genomic consequences of rapid mating system evolution.</title>
        <authorList>
            <person name="Slotte T."/>
            <person name="Hazzouri K.M."/>
            <person name="Agren J.A."/>
            <person name="Koenig D."/>
            <person name="Maumus F."/>
            <person name="Guo Y.L."/>
            <person name="Steige K."/>
            <person name="Platts A.E."/>
            <person name="Escobar J.S."/>
            <person name="Newman L.K."/>
            <person name="Wang W."/>
            <person name="Mandakova T."/>
            <person name="Vello E."/>
            <person name="Smith L.M."/>
            <person name="Henz S.R."/>
            <person name="Steffen J."/>
            <person name="Takuno S."/>
            <person name="Brandvain Y."/>
            <person name="Coop G."/>
            <person name="Andolfatto P."/>
            <person name="Hu T.T."/>
            <person name="Blanchette M."/>
            <person name="Clark R.M."/>
            <person name="Quesneville H."/>
            <person name="Nordborg M."/>
            <person name="Gaut B.S."/>
            <person name="Lysak M.A."/>
            <person name="Jenkins J."/>
            <person name="Grimwood J."/>
            <person name="Chapman J."/>
            <person name="Prochnik S."/>
            <person name="Shu S."/>
            <person name="Rokhsar D."/>
            <person name="Schmutz J."/>
            <person name="Weigel D."/>
            <person name="Wright S.I."/>
        </authorList>
    </citation>
    <scope>NUCLEOTIDE SEQUENCE [LARGE SCALE GENOMIC DNA]</scope>
    <source>
        <strain evidence="9">cv. Monte Gargano</strain>
    </source>
</reference>
<dbReference type="OrthoDB" id="1149625at2759"/>
<evidence type="ECO:0000256" key="6">
    <source>
        <dbReference type="PROSITE-ProRule" id="PRU00175"/>
    </source>
</evidence>
<keyword evidence="5" id="KW-0862">Zinc</keyword>
<feature type="domain" description="RING-type" evidence="7">
    <location>
        <begin position="172"/>
        <end position="215"/>
    </location>
</feature>
<keyword evidence="4 6" id="KW-0863">Zinc-finger</keyword>
<keyword evidence="9" id="KW-1185">Reference proteome</keyword>
<dbReference type="KEGG" id="crb:17891020"/>
<dbReference type="SUPFAM" id="SSF57850">
    <property type="entry name" value="RING/U-box"/>
    <property type="match status" value="1"/>
</dbReference>
<accession>R0GA53</accession>
<dbReference type="InterPro" id="IPR013083">
    <property type="entry name" value="Znf_RING/FYVE/PHD"/>
</dbReference>
<proteinExistence type="predicted"/>
<dbReference type="PANTHER" id="PTHR15710">
    <property type="entry name" value="E3 UBIQUITIN-PROTEIN LIGASE PRAJA"/>
    <property type="match status" value="1"/>
</dbReference>
<evidence type="ECO:0000256" key="4">
    <source>
        <dbReference type="ARBA" id="ARBA00022771"/>
    </source>
</evidence>
<dbReference type="EC" id="2.3.2.27" evidence="2"/>
<dbReference type="EMBL" id="KB870807">
    <property type="protein sequence ID" value="EOA32557.1"/>
    <property type="molecule type" value="Genomic_DNA"/>
</dbReference>
<dbReference type="GO" id="GO:0005737">
    <property type="term" value="C:cytoplasm"/>
    <property type="evidence" value="ECO:0007669"/>
    <property type="project" value="TreeGrafter"/>
</dbReference>
<dbReference type="AlphaFoldDB" id="R0GA53"/>
<evidence type="ECO:0000313" key="8">
    <source>
        <dbReference type="EMBL" id="EOA32557.1"/>
    </source>
</evidence>
<dbReference type="Gene3D" id="3.30.40.10">
    <property type="entry name" value="Zinc/RING finger domain, C3HC4 (zinc finger)"/>
    <property type="match status" value="1"/>
</dbReference>
<evidence type="ECO:0000256" key="2">
    <source>
        <dbReference type="ARBA" id="ARBA00012483"/>
    </source>
</evidence>
<evidence type="ECO:0000256" key="3">
    <source>
        <dbReference type="ARBA" id="ARBA00022723"/>
    </source>
</evidence>
<dbReference type="GO" id="GO:0061630">
    <property type="term" value="F:ubiquitin protein ligase activity"/>
    <property type="evidence" value="ECO:0007669"/>
    <property type="project" value="UniProtKB-EC"/>
</dbReference>
<evidence type="ECO:0000256" key="1">
    <source>
        <dbReference type="ARBA" id="ARBA00000900"/>
    </source>
</evidence>
<evidence type="ECO:0000313" key="9">
    <source>
        <dbReference type="Proteomes" id="UP000029121"/>
    </source>
</evidence>
<protein>
    <recommendedName>
        <fullName evidence="2">RING-type E3 ubiquitin transferase</fullName>
        <ecNumber evidence="2">2.3.2.27</ecNumber>
    </recommendedName>
</protein>
<comment type="catalytic activity">
    <reaction evidence="1">
        <text>S-ubiquitinyl-[E2 ubiquitin-conjugating enzyme]-L-cysteine + [acceptor protein]-L-lysine = [E2 ubiquitin-conjugating enzyme]-L-cysteine + N(6)-ubiquitinyl-[acceptor protein]-L-lysine.</text>
        <dbReference type="EC" id="2.3.2.27"/>
    </reaction>
</comment>
<dbReference type="PANTHER" id="PTHR15710:SF184">
    <property type="entry name" value="RING_U-BOX SUPERFAMILY PROTEIN"/>
    <property type="match status" value="1"/>
</dbReference>
<sequence>MDSDSSNPEPDSLVYHRPIYNDDDDLSRTQKLIFHFHVGYTLAPEVDSDGEDIDLLNPETQSVDQTLEFDKDLLFNGDWEQIQVIVYDMIDSINAPRYSEVVWKLTNAIFDLKKRDANLNVKGVHVDIHVIVWSFPDVDDDGVDVRLAVAPASDEAVVQHLETVVVEKESCCVICMDKILVGSDVEAGRMPCSHVFHRTCGEEWLRSSGICPVCRAVFPS</sequence>
<dbReference type="InterPro" id="IPR001841">
    <property type="entry name" value="Znf_RING"/>
</dbReference>